<gene>
    <name evidence="3" type="ORF">GCM10010315_33130</name>
</gene>
<comment type="caution">
    <text evidence="3">The sequence shown here is derived from an EMBL/GenBank/DDBJ whole genome shotgun (WGS) entry which is preliminary data.</text>
</comment>
<proteinExistence type="predicted"/>
<organism evidence="3 4">
    <name type="scientific">Streptomyces luteosporeus</name>
    <dbReference type="NCBI Taxonomy" id="173856"/>
    <lineage>
        <taxon>Bacteria</taxon>
        <taxon>Bacillati</taxon>
        <taxon>Actinomycetota</taxon>
        <taxon>Actinomycetes</taxon>
        <taxon>Kitasatosporales</taxon>
        <taxon>Streptomycetaceae</taxon>
        <taxon>Streptomyces</taxon>
    </lineage>
</organism>
<dbReference type="EMBL" id="BAAASL010000011">
    <property type="protein sequence ID" value="GAA2718168.1"/>
    <property type="molecule type" value="Genomic_DNA"/>
</dbReference>
<feature type="chain" id="PRO_5046884640" evidence="2">
    <location>
        <begin position="21"/>
        <end position="199"/>
    </location>
</feature>
<accession>A0ABN3TTA5</accession>
<keyword evidence="4" id="KW-1185">Reference proteome</keyword>
<evidence type="ECO:0000313" key="4">
    <source>
        <dbReference type="Proteomes" id="UP001500886"/>
    </source>
</evidence>
<feature type="region of interest" description="Disordered" evidence="1">
    <location>
        <begin position="142"/>
        <end position="161"/>
    </location>
</feature>
<evidence type="ECO:0000256" key="1">
    <source>
        <dbReference type="SAM" id="MobiDB-lite"/>
    </source>
</evidence>
<keyword evidence="2" id="KW-0732">Signal</keyword>
<feature type="compositionally biased region" description="Basic and acidic residues" evidence="1">
    <location>
        <begin position="142"/>
        <end position="156"/>
    </location>
</feature>
<sequence length="199" mass="19552">MALSRRTGLLLSGTLCGALALGTAGWTATAYTTQAPADAAAPAQAAPAPDALRRAAGQGVRAIEENAIGKEAADVAAGCAAAHQAQGPKAGSCAAVREQLDRLGRARAGLERQANSGRPDLGAITASTLDAVGATVQLAKERARSDDGWGHGRQGREGPGGLIGTVQGLVTGLAGTMNGVVGGISNMVIGLVRALLAGG</sequence>
<dbReference type="Proteomes" id="UP001500886">
    <property type="component" value="Unassembled WGS sequence"/>
</dbReference>
<evidence type="ECO:0000313" key="3">
    <source>
        <dbReference type="EMBL" id="GAA2718168.1"/>
    </source>
</evidence>
<feature type="signal peptide" evidence="2">
    <location>
        <begin position="1"/>
        <end position="20"/>
    </location>
</feature>
<protein>
    <submittedName>
        <fullName evidence="3">Uncharacterized protein</fullName>
    </submittedName>
</protein>
<dbReference type="RefSeq" id="WP_344436080.1">
    <property type="nucleotide sequence ID" value="NZ_BAAASL010000011.1"/>
</dbReference>
<evidence type="ECO:0000256" key="2">
    <source>
        <dbReference type="SAM" id="SignalP"/>
    </source>
</evidence>
<name>A0ABN3TTA5_9ACTN</name>
<dbReference type="InterPro" id="IPR006311">
    <property type="entry name" value="TAT_signal"/>
</dbReference>
<reference evidence="3 4" key="1">
    <citation type="journal article" date="2019" name="Int. J. Syst. Evol. Microbiol.">
        <title>The Global Catalogue of Microorganisms (GCM) 10K type strain sequencing project: providing services to taxonomists for standard genome sequencing and annotation.</title>
        <authorList>
            <consortium name="The Broad Institute Genomics Platform"/>
            <consortium name="The Broad Institute Genome Sequencing Center for Infectious Disease"/>
            <person name="Wu L."/>
            <person name="Ma J."/>
        </authorList>
    </citation>
    <scope>NUCLEOTIDE SEQUENCE [LARGE SCALE GENOMIC DNA]</scope>
    <source>
        <strain evidence="3 4">JCM 4542</strain>
    </source>
</reference>
<dbReference type="PROSITE" id="PS51318">
    <property type="entry name" value="TAT"/>
    <property type="match status" value="1"/>
</dbReference>